<protein>
    <recommendedName>
        <fullName evidence="3">F-box domain-containing protein</fullName>
    </recommendedName>
</protein>
<organism evidence="1 2">
    <name type="scientific">Pristionchus entomophagus</name>
    <dbReference type="NCBI Taxonomy" id="358040"/>
    <lineage>
        <taxon>Eukaryota</taxon>
        <taxon>Metazoa</taxon>
        <taxon>Ecdysozoa</taxon>
        <taxon>Nematoda</taxon>
        <taxon>Chromadorea</taxon>
        <taxon>Rhabditida</taxon>
        <taxon>Rhabditina</taxon>
        <taxon>Diplogasteromorpha</taxon>
        <taxon>Diplogasteroidea</taxon>
        <taxon>Neodiplogasteridae</taxon>
        <taxon>Pristionchus</taxon>
    </lineage>
</organism>
<evidence type="ECO:0000313" key="1">
    <source>
        <dbReference type="EMBL" id="GMT06009.1"/>
    </source>
</evidence>
<dbReference type="EMBL" id="BTSX01000006">
    <property type="protein sequence ID" value="GMT06009.1"/>
    <property type="molecule type" value="Genomic_DNA"/>
</dbReference>
<keyword evidence="2" id="KW-1185">Reference proteome</keyword>
<gene>
    <name evidence="1" type="ORF">PENTCL1PPCAC_28183</name>
</gene>
<proteinExistence type="predicted"/>
<dbReference type="Proteomes" id="UP001432027">
    <property type="component" value="Unassembled WGS sequence"/>
</dbReference>
<dbReference type="InterPro" id="IPR036047">
    <property type="entry name" value="F-box-like_dom_sf"/>
</dbReference>
<accession>A0AAV5UJA1</accession>
<comment type="caution">
    <text evidence="1">The sequence shown here is derived from an EMBL/GenBank/DDBJ whole genome shotgun (WGS) entry which is preliminary data.</text>
</comment>
<dbReference type="AlphaFoldDB" id="A0AAV5UJA1"/>
<sequence length="387" mass="45494">MIRTRGINAPTLMECSRKKSKEEGIPTLPDELMCKIFNYCDRHSLRILHEVNKGMRHYSLQEITRKERRSAELRLVHTADRHSFILISEEESDASFLYTLDLRKVIVEDLLGPDRRFKFADHKAKIYGKLDKKYAHIVSTDPVRFEKNRTPFIPQFADRIRELRVRNSFRVLHCVNMLIDGTFARFAQAFHGVTDIEMKFESVTIADFDQEDYDRLCKWILSLKPTRVETKNCVGFCNNIINLNFLISLAELHESVNLDHKGYVVKTNKFIEFPSDELHYLCKFSELHLHCLRLKNKDFFELLNMKLNCDSSCHGHWSFILTTDIILNQVDADGKECEIVKDIKIYEKRHSIEHFIVESLVNAHYATFFTREPSVNIISVEINFFDH</sequence>
<name>A0AAV5UJA1_9BILA</name>
<dbReference type="SUPFAM" id="SSF81383">
    <property type="entry name" value="F-box domain"/>
    <property type="match status" value="1"/>
</dbReference>
<evidence type="ECO:0000313" key="2">
    <source>
        <dbReference type="Proteomes" id="UP001432027"/>
    </source>
</evidence>
<reference evidence="1" key="1">
    <citation type="submission" date="2023-10" db="EMBL/GenBank/DDBJ databases">
        <title>Genome assembly of Pristionchus species.</title>
        <authorList>
            <person name="Yoshida K."/>
            <person name="Sommer R.J."/>
        </authorList>
    </citation>
    <scope>NUCLEOTIDE SEQUENCE</scope>
    <source>
        <strain evidence="1">RS0144</strain>
    </source>
</reference>
<evidence type="ECO:0008006" key="3">
    <source>
        <dbReference type="Google" id="ProtNLM"/>
    </source>
</evidence>